<feature type="transmembrane region" description="Helical" evidence="7">
    <location>
        <begin position="380"/>
        <end position="405"/>
    </location>
</feature>
<dbReference type="AlphaFoldDB" id="A0A545ASU4"/>
<comment type="similarity">
    <text evidence="6">Belongs to the YccS/YhfK family.</text>
</comment>
<reference evidence="10 11" key="1">
    <citation type="submission" date="2019-07" db="EMBL/GenBank/DDBJ databases">
        <title>Cryptosporangium phraense sp. nov., isolated from plant litter.</title>
        <authorList>
            <person name="Suriyachadkun C."/>
        </authorList>
    </citation>
    <scope>NUCLEOTIDE SEQUENCE [LARGE SCALE GENOMIC DNA]</scope>
    <source>
        <strain evidence="10 11">A-T 5661</strain>
    </source>
</reference>
<feature type="transmembrane region" description="Helical" evidence="7">
    <location>
        <begin position="470"/>
        <end position="488"/>
    </location>
</feature>
<dbReference type="InParanoid" id="A0A545ASU4"/>
<dbReference type="Proteomes" id="UP000317982">
    <property type="component" value="Unassembled WGS sequence"/>
</dbReference>
<dbReference type="GO" id="GO:0005886">
    <property type="term" value="C:plasma membrane"/>
    <property type="evidence" value="ECO:0007669"/>
    <property type="project" value="UniProtKB-SubCell"/>
</dbReference>
<keyword evidence="4 7" id="KW-1133">Transmembrane helix</keyword>
<gene>
    <name evidence="10" type="ORF">FL583_13065</name>
</gene>
<evidence type="ECO:0000256" key="1">
    <source>
        <dbReference type="ARBA" id="ARBA00004651"/>
    </source>
</evidence>
<name>A0A545ASU4_9ACTN</name>
<feature type="transmembrane region" description="Helical" evidence="7">
    <location>
        <begin position="17"/>
        <end position="34"/>
    </location>
</feature>
<feature type="transmembrane region" description="Helical" evidence="7">
    <location>
        <begin position="141"/>
        <end position="159"/>
    </location>
</feature>
<evidence type="ECO:0000313" key="10">
    <source>
        <dbReference type="EMBL" id="TQS44398.1"/>
    </source>
</evidence>
<feature type="transmembrane region" description="Helical" evidence="7">
    <location>
        <begin position="444"/>
        <end position="463"/>
    </location>
</feature>
<feature type="transmembrane region" description="Helical" evidence="7">
    <location>
        <begin position="494"/>
        <end position="513"/>
    </location>
</feature>
<evidence type="ECO:0000256" key="6">
    <source>
        <dbReference type="ARBA" id="ARBA00043993"/>
    </source>
</evidence>
<feature type="chain" id="PRO_5038531761" evidence="8">
    <location>
        <begin position="32"/>
        <end position="720"/>
    </location>
</feature>
<keyword evidence="8" id="KW-0732">Signal</keyword>
<evidence type="ECO:0000256" key="5">
    <source>
        <dbReference type="ARBA" id="ARBA00023136"/>
    </source>
</evidence>
<evidence type="ECO:0000313" key="11">
    <source>
        <dbReference type="Proteomes" id="UP000317982"/>
    </source>
</evidence>
<dbReference type="Pfam" id="PF13515">
    <property type="entry name" value="FUSC_2"/>
    <property type="match status" value="1"/>
</dbReference>
<dbReference type="EMBL" id="VIRS01000008">
    <property type="protein sequence ID" value="TQS44398.1"/>
    <property type="molecule type" value="Genomic_DNA"/>
</dbReference>
<organism evidence="10 11">
    <name type="scientific">Cryptosporangium phraense</name>
    <dbReference type="NCBI Taxonomy" id="2593070"/>
    <lineage>
        <taxon>Bacteria</taxon>
        <taxon>Bacillati</taxon>
        <taxon>Actinomycetota</taxon>
        <taxon>Actinomycetes</taxon>
        <taxon>Cryptosporangiales</taxon>
        <taxon>Cryptosporangiaceae</taxon>
        <taxon>Cryptosporangium</taxon>
    </lineage>
</organism>
<sequence length="720" mass="75369">MREWLVRYWNNGAVRRAARAAVVMPTMFAFAGHVLDNPTAALFASFGSFAQVLFVEFTGPMHARLQGQLLLIVTGAVIICVATPAGGTLWLGAIVMAVVAFAVLFSGVVSSVLASAATPLVLAAILSISVPGPVSSIPDRLLGWGLASVASLLAITLLWPTRSDDKLRAAMTRAARAVAEHLRSGADAGDAIAALHRTFLSSPNRPTGLTTAARTLVRLVDEFALLGVILTDDPLPARADHSDAVDAVRRAAADVLDRSADLLESPSSDRSLQAATDALHTALEELESRAGDSLPATPDTLLTALEPSFRAEELTFVISLIAGNVATAAAAERRGWWERLLGLQPGSVTGAWRSAVERASAHIEWHSVWLHNSVRGAAGLALAVVVADLSGVSHGFWVVLGTLSVLRSNALATGQTIARGVLGTTIGFAIGSAVLALVGSDTTLLWVLLPIAVLIAGIAPALIGFATGQAAFTVTLLILFNLTAPAGWELGLVRLEDVGLGCAVSLIVGLLFWPRGAAATLRIALSEAYLDSARYVDASVTYAAARCERATTPPPDAARLAAAASSRRLDDTLRTYVADRGPKPTPLAEMATLVTGVATLRLAADGMLALWEDSPAGPGDRAAARKELRRRSAEVTGWYEEFAAQLAADRPAPPPLPADADADLVLIDAVRRDLAGSEADTAVRVIWTADHLDATRRIQERLVEPAGAAEHAQGLFARLG</sequence>
<dbReference type="RefSeq" id="WP_142704882.1">
    <property type="nucleotide sequence ID" value="NZ_VIRS01000008.1"/>
</dbReference>
<protein>
    <submittedName>
        <fullName evidence="10">FUSC family protein</fullName>
    </submittedName>
</protein>
<dbReference type="PANTHER" id="PTHR30509">
    <property type="entry name" value="P-HYDROXYBENZOIC ACID EFFLUX PUMP SUBUNIT-RELATED"/>
    <property type="match status" value="1"/>
</dbReference>
<proteinExistence type="inferred from homology"/>
<feature type="domain" description="Integral membrane bound transporter" evidence="9">
    <location>
        <begin position="382"/>
        <end position="508"/>
    </location>
</feature>
<evidence type="ECO:0000256" key="2">
    <source>
        <dbReference type="ARBA" id="ARBA00022475"/>
    </source>
</evidence>
<comment type="subcellular location">
    <subcellularLocation>
        <location evidence="1">Cell membrane</location>
        <topology evidence="1">Multi-pass membrane protein</topology>
    </subcellularLocation>
</comment>
<keyword evidence="11" id="KW-1185">Reference proteome</keyword>
<feature type="signal peptide" evidence="8">
    <location>
        <begin position="1"/>
        <end position="31"/>
    </location>
</feature>
<evidence type="ECO:0000256" key="8">
    <source>
        <dbReference type="SAM" id="SignalP"/>
    </source>
</evidence>
<evidence type="ECO:0000259" key="9">
    <source>
        <dbReference type="Pfam" id="PF13515"/>
    </source>
</evidence>
<evidence type="ECO:0000256" key="7">
    <source>
        <dbReference type="SAM" id="Phobius"/>
    </source>
</evidence>
<feature type="transmembrane region" description="Helical" evidence="7">
    <location>
        <begin position="417"/>
        <end position="438"/>
    </location>
</feature>
<accession>A0A545ASU4</accession>
<feature type="transmembrane region" description="Helical" evidence="7">
    <location>
        <begin position="69"/>
        <end position="102"/>
    </location>
</feature>
<feature type="transmembrane region" description="Helical" evidence="7">
    <location>
        <begin position="108"/>
        <end position="129"/>
    </location>
</feature>
<comment type="caution">
    <text evidence="10">The sequence shown here is derived from an EMBL/GenBank/DDBJ whole genome shotgun (WGS) entry which is preliminary data.</text>
</comment>
<dbReference type="PANTHER" id="PTHR30509:SF9">
    <property type="entry name" value="MULTIDRUG RESISTANCE PROTEIN MDTO"/>
    <property type="match status" value="1"/>
</dbReference>
<keyword evidence="5 7" id="KW-0472">Membrane</keyword>
<keyword evidence="3 7" id="KW-0812">Transmembrane</keyword>
<evidence type="ECO:0000256" key="3">
    <source>
        <dbReference type="ARBA" id="ARBA00022692"/>
    </source>
</evidence>
<dbReference type="OrthoDB" id="4638444at2"/>
<dbReference type="InterPro" id="IPR049453">
    <property type="entry name" value="Memb_transporter_dom"/>
</dbReference>
<evidence type="ECO:0000256" key="4">
    <source>
        <dbReference type="ARBA" id="ARBA00022989"/>
    </source>
</evidence>
<keyword evidence="2" id="KW-1003">Cell membrane</keyword>